<evidence type="ECO:0000256" key="3">
    <source>
        <dbReference type="ARBA" id="ARBA00006473"/>
    </source>
</evidence>
<keyword evidence="6" id="KW-0165">Cleavage on pair of basic residues</keyword>
<dbReference type="KEGG" id="tmu:101341966"/>
<dbReference type="GeneID" id="101341966"/>
<evidence type="ECO:0000256" key="2">
    <source>
        <dbReference type="ARBA" id="ARBA00004613"/>
    </source>
</evidence>
<dbReference type="AlphaFoldDB" id="A0A2Y9QN05"/>
<comment type="subcellular location">
    <subcellularLocation>
        <location evidence="2">Secreted</location>
    </subcellularLocation>
</comment>
<feature type="chain" id="PRO_5015915263" description="Promotilin" evidence="9">
    <location>
        <begin position="26"/>
        <end position="174"/>
    </location>
</feature>
<dbReference type="InterPro" id="IPR006738">
    <property type="entry name" value="Motilin_ghrelin"/>
</dbReference>
<keyword evidence="9" id="KW-0732">Signal</keyword>
<comment type="function">
    <text evidence="1">Plays an important role in the regulation of interdigestive gastrointestinal motility and indirectly causes rhythmic contraction of duodenal and colonic smooth muscle.</text>
</comment>
<organism evidence="12 13">
    <name type="scientific">Trichechus manatus latirostris</name>
    <name type="common">Florida manatee</name>
    <dbReference type="NCBI Taxonomy" id="127582"/>
    <lineage>
        <taxon>Eukaryota</taxon>
        <taxon>Metazoa</taxon>
        <taxon>Chordata</taxon>
        <taxon>Craniata</taxon>
        <taxon>Vertebrata</taxon>
        <taxon>Euteleostomi</taxon>
        <taxon>Mammalia</taxon>
        <taxon>Eutheria</taxon>
        <taxon>Afrotheria</taxon>
        <taxon>Sirenia</taxon>
        <taxon>Trichechidae</taxon>
        <taxon>Trichechus</taxon>
    </lineage>
</organism>
<evidence type="ECO:0000256" key="8">
    <source>
        <dbReference type="SAM" id="MobiDB-lite"/>
    </source>
</evidence>
<keyword evidence="5" id="KW-0964">Secreted</keyword>
<reference evidence="13" key="1">
    <citation type="submission" date="2025-08" db="UniProtKB">
        <authorList>
            <consortium name="RefSeq"/>
        </authorList>
    </citation>
    <scope>IDENTIFICATION</scope>
</reference>
<dbReference type="STRING" id="127582.A0A2Y9QN05"/>
<dbReference type="InterPro" id="IPR015662">
    <property type="entry name" value="Promotilin"/>
</dbReference>
<evidence type="ECO:0000256" key="1">
    <source>
        <dbReference type="ARBA" id="ARBA00002044"/>
    </source>
</evidence>
<accession>A0A2Y9QN05</accession>
<evidence type="ECO:0000313" key="12">
    <source>
        <dbReference type="Proteomes" id="UP000248480"/>
    </source>
</evidence>
<dbReference type="PANTHER" id="PTHR14156">
    <property type="entry name" value="MOTILIN"/>
    <property type="match status" value="1"/>
</dbReference>
<evidence type="ECO:0000256" key="7">
    <source>
        <dbReference type="ARBA" id="ARBA00022702"/>
    </source>
</evidence>
<evidence type="ECO:0000256" key="5">
    <source>
        <dbReference type="ARBA" id="ARBA00022525"/>
    </source>
</evidence>
<dbReference type="PANTHER" id="PTHR14156:SF0">
    <property type="entry name" value="PROMOTILIN"/>
    <property type="match status" value="1"/>
</dbReference>
<evidence type="ECO:0000313" key="13">
    <source>
        <dbReference type="RefSeq" id="XP_023580578.1"/>
    </source>
</evidence>
<dbReference type="Proteomes" id="UP000248480">
    <property type="component" value="Unplaced"/>
</dbReference>
<dbReference type="GO" id="GO:0005576">
    <property type="term" value="C:extracellular region"/>
    <property type="evidence" value="ECO:0007669"/>
    <property type="project" value="UniProtKB-SubCell"/>
</dbReference>
<dbReference type="InParanoid" id="A0A2Y9QN05"/>
<name>A0A2Y9QN05_TRIMA</name>
<evidence type="ECO:0000259" key="10">
    <source>
        <dbReference type="Pfam" id="PF04643"/>
    </source>
</evidence>
<gene>
    <name evidence="13" type="primary">MLN</name>
</gene>
<sequence length="174" mass="19612">MVSQKTVAALLVVHVATMLTSQTEAFVPIFTYSEFQGYQEREQNKGQKKFLSVQQRSEKTKSLDPMEPTEEEESKGIKLTAPVEIGMSTDSRQLEKYRAALEGLLSKMLLSTLNGMGVGYPPPTLVLIFQEHHLSRAGFRRRFPKQTADTADLQTFAFLPQQLSDKPCSRKKVD</sequence>
<evidence type="ECO:0000256" key="4">
    <source>
        <dbReference type="ARBA" id="ARBA00013909"/>
    </source>
</evidence>
<dbReference type="Pfam" id="PF04643">
    <property type="entry name" value="Motilin_assoc"/>
    <property type="match status" value="1"/>
</dbReference>
<proteinExistence type="inferred from homology"/>
<evidence type="ECO:0000256" key="6">
    <source>
        <dbReference type="ARBA" id="ARBA00022685"/>
    </source>
</evidence>
<protein>
    <recommendedName>
        <fullName evidence="4">Promotilin</fullName>
    </recommendedName>
</protein>
<dbReference type="RefSeq" id="XP_023580578.1">
    <property type="nucleotide sequence ID" value="XM_023724810.1"/>
</dbReference>
<dbReference type="CTD" id="4295"/>
<evidence type="ECO:0000256" key="9">
    <source>
        <dbReference type="SAM" id="SignalP"/>
    </source>
</evidence>
<feature type="region of interest" description="Disordered" evidence="8">
    <location>
        <begin position="46"/>
        <end position="75"/>
    </location>
</feature>
<dbReference type="FunCoup" id="A0A2Y9QN05">
    <property type="interactions" value="396"/>
</dbReference>
<comment type="similarity">
    <text evidence="3">Belongs to the motilin family.</text>
</comment>
<dbReference type="GO" id="GO:0005179">
    <property type="term" value="F:hormone activity"/>
    <property type="evidence" value="ECO:0007669"/>
    <property type="project" value="UniProtKB-KW"/>
</dbReference>
<dbReference type="InterPro" id="IPR006737">
    <property type="entry name" value="Motilin_assoc"/>
</dbReference>
<feature type="domain" description="Motilin/ghrelin-associated peptide" evidence="10">
    <location>
        <begin position="63"/>
        <end position="112"/>
    </location>
</feature>
<feature type="domain" description="Motilin/ghrelin" evidence="11">
    <location>
        <begin position="27"/>
        <end position="54"/>
    </location>
</feature>
<keyword evidence="12" id="KW-1185">Reference proteome</keyword>
<dbReference type="Pfam" id="PF04644">
    <property type="entry name" value="Motilin_ghrelin"/>
    <property type="match status" value="1"/>
</dbReference>
<keyword evidence="7" id="KW-0372">Hormone</keyword>
<evidence type="ECO:0000259" key="11">
    <source>
        <dbReference type="Pfam" id="PF04644"/>
    </source>
</evidence>
<dbReference type="GO" id="GO:0031788">
    <property type="term" value="F:motilin receptor binding"/>
    <property type="evidence" value="ECO:0007669"/>
    <property type="project" value="TreeGrafter"/>
</dbReference>
<feature type="signal peptide" evidence="9">
    <location>
        <begin position="1"/>
        <end position="25"/>
    </location>
</feature>